<dbReference type="PRINTS" id="PR00465">
    <property type="entry name" value="EP450IV"/>
</dbReference>
<evidence type="ECO:0000256" key="2">
    <source>
        <dbReference type="ARBA" id="ARBA00010617"/>
    </source>
</evidence>
<dbReference type="GO" id="GO:0016705">
    <property type="term" value="F:oxidoreductase activity, acting on paired donors, with incorporation or reduction of molecular oxygen"/>
    <property type="evidence" value="ECO:0007669"/>
    <property type="project" value="InterPro"/>
</dbReference>
<dbReference type="PROSITE" id="PS00086">
    <property type="entry name" value="CYTOCHROME_P450"/>
    <property type="match status" value="1"/>
</dbReference>
<comment type="similarity">
    <text evidence="2 9">Belongs to the cytochrome P450 family.</text>
</comment>
<dbReference type="Gene3D" id="1.10.630.10">
    <property type="entry name" value="Cytochrome P450"/>
    <property type="match status" value="1"/>
</dbReference>
<dbReference type="CDD" id="cd11041">
    <property type="entry name" value="CYP503A1-like"/>
    <property type="match status" value="1"/>
</dbReference>
<dbReference type="GO" id="GO:0020037">
    <property type="term" value="F:heme binding"/>
    <property type="evidence" value="ECO:0007669"/>
    <property type="project" value="InterPro"/>
</dbReference>
<keyword evidence="11" id="KW-1185">Reference proteome</keyword>
<gene>
    <name evidence="10" type="ORF">BDV29DRAFT_153852</name>
</gene>
<evidence type="ECO:0000256" key="3">
    <source>
        <dbReference type="ARBA" id="ARBA00022617"/>
    </source>
</evidence>
<comment type="cofactor">
    <cofactor evidence="1 8">
        <name>heme</name>
        <dbReference type="ChEBI" id="CHEBI:30413"/>
    </cofactor>
</comment>
<keyword evidence="3 8" id="KW-0349">Heme</keyword>
<dbReference type="EMBL" id="ML732170">
    <property type="protein sequence ID" value="KAB8077303.1"/>
    <property type="molecule type" value="Genomic_DNA"/>
</dbReference>
<evidence type="ECO:0000256" key="5">
    <source>
        <dbReference type="ARBA" id="ARBA00023002"/>
    </source>
</evidence>
<dbReference type="InterPro" id="IPR001128">
    <property type="entry name" value="Cyt_P450"/>
</dbReference>
<dbReference type="SUPFAM" id="SSF48264">
    <property type="entry name" value="Cytochrome P450"/>
    <property type="match status" value="1"/>
</dbReference>
<sequence>MEEGYDKFSTYGQSFLVPDISLWPHIVIPQEQCRWLLSLPTSIASHGESLLERHALKYVFPDIPSSGFRLLNHTIRRNITLDLSRKQEDMFDVIQQAVDSVLGHEHSWSQVRLSNLVEEVTRTTTFGMFLGSTLAHDKRLHTALARFTISFGVASFIIGQLTPWPLKRVVAWFTAPIVVFFRQQVDAILSPLFHSSFEAEERRRRHPKLGPDEPRDFISSAIKTILDNEQATIGDLKTSESLLTVILMTAISTTSLTLTNTLLDLLATDSSLDHYLTLRKEAESVFTSPDWANATGLLELRCTDSAIRESMRLSPIHTRGLFRTVVAEEGLTLPDGHHAPKGCMMSLPVYCIHRDERFYKEADKYMPLRFVFPDTSEQRRPCGLAATSNTFLSFSHGAHSCVGRFFAAQLLKMTVAYITMHYDMKPLGTRPANLFVSDICAPPRSIKIWVRRRKSKAEVHLKN</sequence>
<evidence type="ECO:0000313" key="11">
    <source>
        <dbReference type="Proteomes" id="UP000326565"/>
    </source>
</evidence>
<dbReference type="GO" id="GO:0004497">
    <property type="term" value="F:monooxygenase activity"/>
    <property type="evidence" value="ECO:0007669"/>
    <property type="project" value="UniProtKB-KW"/>
</dbReference>
<dbReference type="Pfam" id="PF00067">
    <property type="entry name" value="p450"/>
    <property type="match status" value="1"/>
</dbReference>
<evidence type="ECO:0000256" key="7">
    <source>
        <dbReference type="ARBA" id="ARBA00023033"/>
    </source>
</evidence>
<accession>A0A5N5X984</accession>
<evidence type="ECO:0000256" key="1">
    <source>
        <dbReference type="ARBA" id="ARBA00001971"/>
    </source>
</evidence>
<name>A0A5N5X984_9EURO</name>
<keyword evidence="4 8" id="KW-0479">Metal-binding</keyword>
<evidence type="ECO:0000256" key="6">
    <source>
        <dbReference type="ARBA" id="ARBA00023004"/>
    </source>
</evidence>
<dbReference type="PRINTS" id="PR00385">
    <property type="entry name" value="P450"/>
</dbReference>
<proteinExistence type="inferred from homology"/>
<dbReference type="InterPro" id="IPR002403">
    <property type="entry name" value="Cyt_P450_E_grp-IV"/>
</dbReference>
<evidence type="ECO:0000256" key="8">
    <source>
        <dbReference type="PIRSR" id="PIRSR602403-1"/>
    </source>
</evidence>
<evidence type="ECO:0000256" key="9">
    <source>
        <dbReference type="RuleBase" id="RU000461"/>
    </source>
</evidence>
<dbReference type="InterPro" id="IPR017972">
    <property type="entry name" value="Cyt_P450_CS"/>
</dbReference>
<dbReference type="GO" id="GO:0005506">
    <property type="term" value="F:iron ion binding"/>
    <property type="evidence" value="ECO:0007669"/>
    <property type="project" value="InterPro"/>
</dbReference>
<dbReference type="PANTHER" id="PTHR46206">
    <property type="entry name" value="CYTOCHROME P450"/>
    <property type="match status" value="1"/>
</dbReference>
<keyword evidence="7 9" id="KW-0503">Monooxygenase</keyword>
<dbReference type="AlphaFoldDB" id="A0A5N5X984"/>
<organism evidence="10 11">
    <name type="scientific">Aspergillus leporis</name>
    <dbReference type="NCBI Taxonomy" id="41062"/>
    <lineage>
        <taxon>Eukaryota</taxon>
        <taxon>Fungi</taxon>
        <taxon>Dikarya</taxon>
        <taxon>Ascomycota</taxon>
        <taxon>Pezizomycotina</taxon>
        <taxon>Eurotiomycetes</taxon>
        <taxon>Eurotiomycetidae</taxon>
        <taxon>Eurotiales</taxon>
        <taxon>Aspergillaceae</taxon>
        <taxon>Aspergillus</taxon>
        <taxon>Aspergillus subgen. Circumdati</taxon>
    </lineage>
</organism>
<reference evidence="10 11" key="1">
    <citation type="submission" date="2019-04" db="EMBL/GenBank/DDBJ databases">
        <title>Friends and foes A comparative genomics study of 23 Aspergillus species from section Flavi.</title>
        <authorList>
            <consortium name="DOE Joint Genome Institute"/>
            <person name="Kjaerbolling I."/>
            <person name="Vesth T."/>
            <person name="Frisvad J.C."/>
            <person name="Nybo J.L."/>
            <person name="Theobald S."/>
            <person name="Kildgaard S."/>
            <person name="Isbrandt T."/>
            <person name="Kuo A."/>
            <person name="Sato A."/>
            <person name="Lyhne E.K."/>
            <person name="Kogle M.E."/>
            <person name="Wiebenga A."/>
            <person name="Kun R.S."/>
            <person name="Lubbers R.J."/>
            <person name="Makela M.R."/>
            <person name="Barry K."/>
            <person name="Chovatia M."/>
            <person name="Clum A."/>
            <person name="Daum C."/>
            <person name="Haridas S."/>
            <person name="He G."/>
            <person name="LaButti K."/>
            <person name="Lipzen A."/>
            <person name="Mondo S."/>
            <person name="Riley R."/>
            <person name="Salamov A."/>
            <person name="Simmons B.A."/>
            <person name="Magnuson J.K."/>
            <person name="Henrissat B."/>
            <person name="Mortensen U.H."/>
            <person name="Larsen T.O."/>
            <person name="Devries R.P."/>
            <person name="Grigoriev I.V."/>
            <person name="Machida M."/>
            <person name="Baker S.E."/>
            <person name="Andersen M.R."/>
        </authorList>
    </citation>
    <scope>NUCLEOTIDE SEQUENCE [LARGE SCALE GENOMIC DNA]</scope>
    <source>
        <strain evidence="10 11">CBS 151.66</strain>
    </source>
</reference>
<evidence type="ECO:0000313" key="10">
    <source>
        <dbReference type="EMBL" id="KAB8077303.1"/>
    </source>
</evidence>
<evidence type="ECO:0000256" key="4">
    <source>
        <dbReference type="ARBA" id="ARBA00022723"/>
    </source>
</evidence>
<protein>
    <submittedName>
        <fullName evidence="10">Cytochrome P450</fullName>
    </submittedName>
</protein>
<dbReference type="InterPro" id="IPR036396">
    <property type="entry name" value="Cyt_P450_sf"/>
</dbReference>
<keyword evidence="6 8" id="KW-0408">Iron</keyword>
<feature type="binding site" description="axial binding residue" evidence="8">
    <location>
        <position position="401"/>
    </location>
    <ligand>
        <name>heme</name>
        <dbReference type="ChEBI" id="CHEBI:30413"/>
    </ligand>
    <ligandPart>
        <name>Fe</name>
        <dbReference type="ChEBI" id="CHEBI:18248"/>
    </ligandPart>
</feature>
<dbReference type="OrthoDB" id="1844152at2759"/>
<dbReference type="PANTHER" id="PTHR46206:SF1">
    <property type="entry name" value="P450, PUTATIVE (EUROFUNG)-RELATED"/>
    <property type="match status" value="1"/>
</dbReference>
<dbReference type="Proteomes" id="UP000326565">
    <property type="component" value="Unassembled WGS sequence"/>
</dbReference>
<dbReference type="GO" id="GO:0019748">
    <property type="term" value="P:secondary metabolic process"/>
    <property type="evidence" value="ECO:0007669"/>
    <property type="project" value="UniProtKB-ARBA"/>
</dbReference>
<keyword evidence="5 9" id="KW-0560">Oxidoreductase</keyword>